<evidence type="ECO:0000313" key="1">
    <source>
        <dbReference type="EMBL" id="AWL30538.1"/>
    </source>
</evidence>
<dbReference type="KEGG" id="adv:DJ533_14605"/>
<protein>
    <submittedName>
        <fullName evidence="1">Uncharacterized protein</fullName>
    </submittedName>
</protein>
<reference evidence="1" key="1">
    <citation type="submission" date="2019-08" db="EMBL/GenBank/DDBJ databases">
        <title>The complete genome of Acinetobacter defluvii strain WCHAD010030.</title>
        <authorList>
            <person name="Hu Y."/>
            <person name="Qin J."/>
            <person name="Feng Y."/>
            <person name="Zong Z."/>
        </authorList>
    </citation>
    <scope>NUCLEOTIDE SEQUENCE</scope>
    <source>
        <strain evidence="1">WCHA30</strain>
    </source>
</reference>
<accession>A0A2S2FI14</accession>
<evidence type="ECO:0000313" key="2">
    <source>
        <dbReference type="Proteomes" id="UP000245977"/>
    </source>
</evidence>
<keyword evidence="2" id="KW-1185">Reference proteome</keyword>
<dbReference type="AlphaFoldDB" id="A0A2S2FI14"/>
<name>A0A2S2FI14_9GAMM</name>
<gene>
    <name evidence="1" type="ORF">DJ533_14605</name>
</gene>
<dbReference type="OrthoDB" id="6692855at2"/>
<sequence>MPTALSNAVVGQYYSAKIEIEKVTLIDGLYFDTSIPTNSGLSVDLNAGGVPYSDHTIEIKGTPTRSGTYHIVLEGITRDAHGGNIHFRKEYDLVVVK</sequence>
<dbReference type="EMBL" id="CP029397">
    <property type="protein sequence ID" value="AWL30538.1"/>
    <property type="molecule type" value="Genomic_DNA"/>
</dbReference>
<organism evidence="1 2">
    <name type="scientific">Acinetobacter defluvii</name>
    <dbReference type="NCBI Taxonomy" id="1871111"/>
    <lineage>
        <taxon>Bacteria</taxon>
        <taxon>Pseudomonadati</taxon>
        <taxon>Pseudomonadota</taxon>
        <taxon>Gammaproteobacteria</taxon>
        <taxon>Moraxellales</taxon>
        <taxon>Moraxellaceae</taxon>
        <taxon>Acinetobacter</taxon>
    </lineage>
</organism>
<dbReference type="STRING" id="1871111.GCA_001704615_03484"/>
<dbReference type="Proteomes" id="UP000245977">
    <property type="component" value="Chromosome"/>
</dbReference>
<proteinExistence type="predicted"/>